<evidence type="ECO:0000259" key="6">
    <source>
        <dbReference type="PROSITE" id="PS50893"/>
    </source>
</evidence>
<dbReference type="InterPro" id="IPR017871">
    <property type="entry name" value="ABC_transporter-like_CS"/>
</dbReference>
<dbReference type="GO" id="GO:0015807">
    <property type="term" value="P:L-amino acid transport"/>
    <property type="evidence" value="ECO:0007669"/>
    <property type="project" value="TreeGrafter"/>
</dbReference>
<evidence type="ECO:0000256" key="5">
    <source>
        <dbReference type="ARBA" id="ARBA00022970"/>
    </source>
</evidence>
<dbReference type="PROSITE" id="PS00211">
    <property type="entry name" value="ABC_TRANSPORTER_1"/>
    <property type="match status" value="1"/>
</dbReference>
<dbReference type="Gene3D" id="3.40.50.300">
    <property type="entry name" value="P-loop containing nucleotide triphosphate hydrolases"/>
    <property type="match status" value="1"/>
</dbReference>
<keyword evidence="3" id="KW-0547">Nucleotide-binding</keyword>
<organism evidence="7">
    <name type="scientific">freshwater metagenome</name>
    <dbReference type="NCBI Taxonomy" id="449393"/>
    <lineage>
        <taxon>unclassified sequences</taxon>
        <taxon>metagenomes</taxon>
        <taxon>ecological metagenomes</taxon>
    </lineage>
</organism>
<proteinExistence type="inferred from homology"/>
<reference evidence="7" key="1">
    <citation type="submission" date="2020-05" db="EMBL/GenBank/DDBJ databases">
        <authorList>
            <person name="Chiriac C."/>
            <person name="Salcher M."/>
            <person name="Ghai R."/>
            <person name="Kavagutti S V."/>
        </authorList>
    </citation>
    <scope>NUCLEOTIDE SEQUENCE</scope>
</reference>
<dbReference type="SUPFAM" id="SSF52540">
    <property type="entry name" value="P-loop containing nucleoside triphosphate hydrolases"/>
    <property type="match status" value="1"/>
</dbReference>
<comment type="similarity">
    <text evidence="1">Belongs to the ABC transporter superfamily.</text>
</comment>
<sequence>MTPERAPLLEVRDLVAGYGAVQVLTGLDITVAEGEVAVMLGANGAGKTTTMRAISGMINRKGTITFRGEALTRRAPDEIVRMGIAQVPQGRGTFTDLTVEENLRAGAYVRKGSGIEADLEEWFGVFPRLRERRSQKAGGLSGGEQQMLAIARALMSRPKLLLCDEPSLGLAPIITQELFDVLKRLNTEQGLSILIVEQNANLALRIAHSVFVLETGSIVASGTAQEISNNDAVRTAYLGY</sequence>
<protein>
    <submittedName>
        <fullName evidence="7">Unannotated protein</fullName>
    </submittedName>
</protein>
<dbReference type="InterPro" id="IPR003439">
    <property type="entry name" value="ABC_transporter-like_ATP-bd"/>
</dbReference>
<dbReference type="AlphaFoldDB" id="A0A6J7EPN8"/>
<dbReference type="SMART" id="SM00382">
    <property type="entry name" value="AAA"/>
    <property type="match status" value="1"/>
</dbReference>
<dbReference type="InterPro" id="IPR027417">
    <property type="entry name" value="P-loop_NTPase"/>
</dbReference>
<dbReference type="InterPro" id="IPR003593">
    <property type="entry name" value="AAA+_ATPase"/>
</dbReference>
<feature type="domain" description="ABC transporter" evidence="6">
    <location>
        <begin position="9"/>
        <end position="240"/>
    </location>
</feature>
<keyword evidence="4" id="KW-0067">ATP-binding</keyword>
<gene>
    <name evidence="7" type="ORF">UFOPK3376_02046</name>
</gene>
<accession>A0A6J7EPN8</accession>
<dbReference type="InterPro" id="IPR052156">
    <property type="entry name" value="BCAA_Transport_ATP-bd_LivF"/>
</dbReference>
<dbReference type="Pfam" id="PF12399">
    <property type="entry name" value="BCA_ABC_TP_C"/>
    <property type="match status" value="1"/>
</dbReference>
<evidence type="ECO:0000256" key="4">
    <source>
        <dbReference type="ARBA" id="ARBA00022840"/>
    </source>
</evidence>
<dbReference type="InterPro" id="IPR032823">
    <property type="entry name" value="BCA_ABC_TP_C"/>
</dbReference>
<dbReference type="GO" id="GO:0005524">
    <property type="term" value="F:ATP binding"/>
    <property type="evidence" value="ECO:0007669"/>
    <property type="project" value="UniProtKB-KW"/>
</dbReference>
<name>A0A6J7EPN8_9ZZZZ</name>
<dbReference type="PANTHER" id="PTHR43820">
    <property type="entry name" value="HIGH-AFFINITY BRANCHED-CHAIN AMINO ACID TRANSPORT ATP-BINDING PROTEIN LIVF"/>
    <property type="match status" value="1"/>
</dbReference>
<dbReference type="Pfam" id="PF00005">
    <property type="entry name" value="ABC_tran"/>
    <property type="match status" value="1"/>
</dbReference>
<keyword evidence="5" id="KW-0029">Amino-acid transport</keyword>
<dbReference type="CDD" id="cd03224">
    <property type="entry name" value="ABC_TM1139_LivF_branched"/>
    <property type="match status" value="1"/>
</dbReference>
<evidence type="ECO:0000256" key="1">
    <source>
        <dbReference type="ARBA" id="ARBA00005417"/>
    </source>
</evidence>
<evidence type="ECO:0000256" key="2">
    <source>
        <dbReference type="ARBA" id="ARBA00022448"/>
    </source>
</evidence>
<dbReference type="EMBL" id="CAFBLP010000055">
    <property type="protein sequence ID" value="CAB4885076.1"/>
    <property type="molecule type" value="Genomic_DNA"/>
</dbReference>
<dbReference type="GO" id="GO:0016887">
    <property type="term" value="F:ATP hydrolysis activity"/>
    <property type="evidence" value="ECO:0007669"/>
    <property type="project" value="InterPro"/>
</dbReference>
<evidence type="ECO:0000256" key="3">
    <source>
        <dbReference type="ARBA" id="ARBA00022741"/>
    </source>
</evidence>
<evidence type="ECO:0000313" key="7">
    <source>
        <dbReference type="EMBL" id="CAB4885076.1"/>
    </source>
</evidence>
<dbReference type="PANTHER" id="PTHR43820:SF4">
    <property type="entry name" value="HIGH-AFFINITY BRANCHED-CHAIN AMINO ACID TRANSPORT ATP-BINDING PROTEIN LIVF"/>
    <property type="match status" value="1"/>
</dbReference>
<dbReference type="PROSITE" id="PS50893">
    <property type="entry name" value="ABC_TRANSPORTER_2"/>
    <property type="match status" value="1"/>
</dbReference>
<keyword evidence="2" id="KW-0813">Transport</keyword>
<dbReference type="GO" id="GO:0015658">
    <property type="term" value="F:branched-chain amino acid transmembrane transporter activity"/>
    <property type="evidence" value="ECO:0007669"/>
    <property type="project" value="TreeGrafter"/>
</dbReference>